<evidence type="ECO:0000313" key="3">
    <source>
        <dbReference type="Proteomes" id="UP000182077"/>
    </source>
</evidence>
<dbReference type="Gene3D" id="1.10.1760.20">
    <property type="match status" value="1"/>
</dbReference>
<protein>
    <submittedName>
        <fullName evidence="2">Membrane protein</fullName>
    </submittedName>
</protein>
<evidence type="ECO:0000256" key="1">
    <source>
        <dbReference type="SAM" id="Phobius"/>
    </source>
</evidence>
<proteinExistence type="predicted"/>
<dbReference type="STRING" id="249189.RV04_GL001370"/>
<gene>
    <name evidence="2" type="ORF">RV04_GL001370</name>
</gene>
<dbReference type="Proteomes" id="UP000182077">
    <property type="component" value="Unassembled WGS sequence"/>
</dbReference>
<organism evidence="2 3">
    <name type="scientific">Enterococcus hermanniensis</name>
    <dbReference type="NCBI Taxonomy" id="249189"/>
    <lineage>
        <taxon>Bacteria</taxon>
        <taxon>Bacillati</taxon>
        <taxon>Bacillota</taxon>
        <taxon>Bacilli</taxon>
        <taxon>Lactobacillales</taxon>
        <taxon>Enterococcaceae</taxon>
        <taxon>Enterococcus</taxon>
    </lineage>
</organism>
<feature type="transmembrane region" description="Helical" evidence="1">
    <location>
        <begin position="124"/>
        <end position="142"/>
    </location>
</feature>
<keyword evidence="1" id="KW-0812">Transmembrane</keyword>
<keyword evidence="1" id="KW-0472">Membrane</keyword>
<keyword evidence="3" id="KW-1185">Reference proteome</keyword>
<sequence>MTALCIGINFLGGSIALLLRLPIYLDSIGTIFAGAIGGPVVGLVTGLLSGLLSGITTDVFSLYYSPVQIVTGLLAGFLLKGKLIKKGSWKIPGLAFLLSFPGTLVSSFITVSLFGGITSSGSSMIVQILSGLGMTQTVSVVLVQMGTDYLDRLLSVLVVVAVIAILPKRTLFFSRL</sequence>
<dbReference type="EMBL" id="JXKQ01000003">
    <property type="protein sequence ID" value="OJG46204.1"/>
    <property type="molecule type" value="Genomic_DNA"/>
</dbReference>
<accession>A0A1L8TQ55</accession>
<comment type="caution">
    <text evidence="2">The sequence shown here is derived from an EMBL/GenBank/DDBJ whole genome shotgun (WGS) entry which is preliminary data.</text>
</comment>
<dbReference type="AlphaFoldDB" id="A0A1L8TQ55"/>
<reference evidence="2 3" key="1">
    <citation type="submission" date="2014-12" db="EMBL/GenBank/DDBJ databases">
        <title>Draft genome sequences of 29 type strains of Enterococci.</title>
        <authorList>
            <person name="Zhong Z."/>
            <person name="Sun Z."/>
            <person name="Liu W."/>
            <person name="Zhang W."/>
            <person name="Zhang H."/>
        </authorList>
    </citation>
    <scope>NUCLEOTIDE SEQUENCE [LARGE SCALE GENOMIC DNA]</scope>
    <source>
        <strain evidence="2 3">DSM 17122</strain>
    </source>
</reference>
<feature type="transmembrane region" description="Helical" evidence="1">
    <location>
        <begin position="32"/>
        <end position="55"/>
    </location>
</feature>
<feature type="transmembrane region" description="Helical" evidence="1">
    <location>
        <begin position="149"/>
        <end position="166"/>
    </location>
</feature>
<name>A0A1L8TQ55_9ENTE</name>
<feature type="transmembrane region" description="Helical" evidence="1">
    <location>
        <begin position="6"/>
        <end position="25"/>
    </location>
</feature>
<evidence type="ECO:0000313" key="2">
    <source>
        <dbReference type="EMBL" id="OJG46204.1"/>
    </source>
</evidence>
<feature type="transmembrane region" description="Helical" evidence="1">
    <location>
        <begin position="91"/>
        <end position="118"/>
    </location>
</feature>
<feature type="transmembrane region" description="Helical" evidence="1">
    <location>
        <begin position="61"/>
        <end position="79"/>
    </location>
</feature>
<keyword evidence="1" id="KW-1133">Transmembrane helix</keyword>